<keyword evidence="2 4" id="KW-0863">Zinc-finger</keyword>
<dbReference type="EMBL" id="KN826721">
    <property type="protein sequence ID" value="KIK78072.1"/>
    <property type="molecule type" value="Genomic_DNA"/>
</dbReference>
<evidence type="ECO:0000256" key="2">
    <source>
        <dbReference type="ARBA" id="ARBA00022771"/>
    </source>
</evidence>
<keyword evidence="3" id="KW-0862">Zinc</keyword>
<proteinExistence type="predicted"/>
<organism evidence="7 8">
    <name type="scientific">Paxillus rubicundulus Ve08.2h10</name>
    <dbReference type="NCBI Taxonomy" id="930991"/>
    <lineage>
        <taxon>Eukaryota</taxon>
        <taxon>Fungi</taxon>
        <taxon>Dikarya</taxon>
        <taxon>Basidiomycota</taxon>
        <taxon>Agaricomycotina</taxon>
        <taxon>Agaricomycetes</taxon>
        <taxon>Agaricomycetidae</taxon>
        <taxon>Boletales</taxon>
        <taxon>Paxilineae</taxon>
        <taxon>Paxillaceae</taxon>
        <taxon>Paxillus</taxon>
    </lineage>
</organism>
<name>A0A0D0C4M0_9AGAM</name>
<dbReference type="Gene3D" id="3.30.160.60">
    <property type="entry name" value="Classic Zinc Finger"/>
    <property type="match status" value="1"/>
</dbReference>
<protein>
    <submittedName>
        <fullName evidence="7">Unplaced genomic scaffold scaffold_1899, whole genome shotgun sequence</fullName>
    </submittedName>
</protein>
<dbReference type="OrthoDB" id="3239511at2759"/>
<dbReference type="Proteomes" id="UP000054538">
    <property type="component" value="Unassembled WGS sequence"/>
</dbReference>
<feature type="region of interest" description="Disordered" evidence="5">
    <location>
        <begin position="36"/>
        <end position="128"/>
    </location>
</feature>
<evidence type="ECO:0000313" key="7">
    <source>
        <dbReference type="EMBL" id="KIK78072.1"/>
    </source>
</evidence>
<dbReference type="PROSITE" id="PS52027">
    <property type="entry name" value="ZF_C2HC_C3H"/>
    <property type="match status" value="1"/>
</dbReference>
<dbReference type="InParanoid" id="A0A0D0C4M0"/>
<dbReference type="HOGENOM" id="CLU_1503933_0_0_1"/>
<dbReference type="AlphaFoldDB" id="A0A0D0C4M0"/>
<feature type="domain" description="C2HC/C3H-type" evidence="6">
    <location>
        <begin position="20"/>
        <end position="49"/>
    </location>
</feature>
<reference evidence="7 8" key="1">
    <citation type="submission" date="2014-04" db="EMBL/GenBank/DDBJ databases">
        <authorList>
            <consortium name="DOE Joint Genome Institute"/>
            <person name="Kuo A."/>
            <person name="Kohler A."/>
            <person name="Jargeat P."/>
            <person name="Nagy L.G."/>
            <person name="Floudas D."/>
            <person name="Copeland A."/>
            <person name="Barry K.W."/>
            <person name="Cichocki N."/>
            <person name="Veneault-Fourrey C."/>
            <person name="LaButti K."/>
            <person name="Lindquist E.A."/>
            <person name="Lipzen A."/>
            <person name="Lundell T."/>
            <person name="Morin E."/>
            <person name="Murat C."/>
            <person name="Sun H."/>
            <person name="Tunlid A."/>
            <person name="Henrissat B."/>
            <person name="Grigoriev I.V."/>
            <person name="Hibbett D.S."/>
            <person name="Martin F."/>
            <person name="Nordberg H.P."/>
            <person name="Cantor M.N."/>
            <person name="Hua S.X."/>
        </authorList>
    </citation>
    <scope>NUCLEOTIDE SEQUENCE [LARGE SCALE GENOMIC DNA]</scope>
    <source>
        <strain evidence="7 8">Ve08.2h10</strain>
    </source>
</reference>
<sequence>MPAQRKPRAPYNYSEETLTRWIPCPHCGKQFKPQGFKKHEASCNTQSQAEEENAQAGHRFDQALRDQLEMQSKHGAALNDSSALSPPFAQDGGTPTRPNEMDLHKDEGISGLLYEPGDGKPGSPDHAPWCPFQCKGDFEFAEIALDASLNQKQVDDLLDLISCVAKGTTQVTLKNEQEL</sequence>
<keyword evidence="8" id="KW-1185">Reference proteome</keyword>
<gene>
    <name evidence="7" type="ORF">PAXRUDRAFT_17084</name>
</gene>
<evidence type="ECO:0000256" key="1">
    <source>
        <dbReference type="ARBA" id="ARBA00022723"/>
    </source>
</evidence>
<dbReference type="InterPro" id="IPR049899">
    <property type="entry name" value="Znf_C2HC_C3H"/>
</dbReference>
<evidence type="ECO:0000256" key="3">
    <source>
        <dbReference type="ARBA" id="ARBA00022833"/>
    </source>
</evidence>
<dbReference type="Pfam" id="PF13913">
    <property type="entry name" value="zf-C2HC_2"/>
    <property type="match status" value="1"/>
</dbReference>
<accession>A0A0D0C4M0</accession>
<evidence type="ECO:0000313" key="8">
    <source>
        <dbReference type="Proteomes" id="UP000054538"/>
    </source>
</evidence>
<feature type="compositionally biased region" description="Basic and acidic residues" evidence="5">
    <location>
        <begin position="99"/>
        <end position="108"/>
    </location>
</feature>
<evidence type="ECO:0000256" key="5">
    <source>
        <dbReference type="SAM" id="MobiDB-lite"/>
    </source>
</evidence>
<evidence type="ECO:0000256" key="4">
    <source>
        <dbReference type="PROSITE-ProRule" id="PRU01371"/>
    </source>
</evidence>
<dbReference type="GO" id="GO:0008270">
    <property type="term" value="F:zinc ion binding"/>
    <property type="evidence" value="ECO:0007669"/>
    <property type="project" value="UniProtKB-KW"/>
</dbReference>
<keyword evidence="1" id="KW-0479">Metal-binding</keyword>
<reference evidence="8" key="2">
    <citation type="submission" date="2015-01" db="EMBL/GenBank/DDBJ databases">
        <title>Evolutionary Origins and Diversification of the Mycorrhizal Mutualists.</title>
        <authorList>
            <consortium name="DOE Joint Genome Institute"/>
            <consortium name="Mycorrhizal Genomics Consortium"/>
            <person name="Kohler A."/>
            <person name="Kuo A."/>
            <person name="Nagy L.G."/>
            <person name="Floudas D."/>
            <person name="Copeland A."/>
            <person name="Barry K.W."/>
            <person name="Cichocki N."/>
            <person name="Veneault-Fourrey C."/>
            <person name="LaButti K."/>
            <person name="Lindquist E.A."/>
            <person name="Lipzen A."/>
            <person name="Lundell T."/>
            <person name="Morin E."/>
            <person name="Murat C."/>
            <person name="Riley R."/>
            <person name="Ohm R."/>
            <person name="Sun H."/>
            <person name="Tunlid A."/>
            <person name="Henrissat B."/>
            <person name="Grigoriev I.V."/>
            <person name="Hibbett D.S."/>
            <person name="Martin F."/>
        </authorList>
    </citation>
    <scope>NUCLEOTIDE SEQUENCE [LARGE SCALE GENOMIC DNA]</scope>
    <source>
        <strain evidence="8">Ve08.2h10</strain>
    </source>
</reference>
<feature type="compositionally biased region" description="Basic and acidic residues" evidence="5">
    <location>
        <begin position="58"/>
        <end position="72"/>
    </location>
</feature>
<evidence type="ECO:0000259" key="6">
    <source>
        <dbReference type="PROSITE" id="PS52027"/>
    </source>
</evidence>